<feature type="region of interest" description="Disordered" evidence="1">
    <location>
        <begin position="1"/>
        <end position="21"/>
    </location>
</feature>
<organism evidence="2 3">
    <name type="scientific">Nocardioides gansuensis</name>
    <dbReference type="NCBI Taxonomy" id="2138300"/>
    <lineage>
        <taxon>Bacteria</taxon>
        <taxon>Bacillati</taxon>
        <taxon>Actinomycetota</taxon>
        <taxon>Actinomycetes</taxon>
        <taxon>Propionibacteriales</taxon>
        <taxon>Nocardioidaceae</taxon>
        <taxon>Nocardioides</taxon>
    </lineage>
</organism>
<gene>
    <name evidence="2" type="ORF">DDE18_01100</name>
</gene>
<proteinExistence type="predicted"/>
<comment type="caution">
    <text evidence="2">The sequence shown here is derived from an EMBL/GenBank/DDBJ whole genome shotgun (WGS) entry which is preliminary data.</text>
</comment>
<dbReference type="OrthoDB" id="9801455at2"/>
<accession>A0A2T8FEW8</accession>
<dbReference type="EMBL" id="QDGZ01000001">
    <property type="protein sequence ID" value="PVG84261.1"/>
    <property type="molecule type" value="Genomic_DNA"/>
</dbReference>
<dbReference type="InterPro" id="IPR023296">
    <property type="entry name" value="Glyco_hydro_beta-prop_sf"/>
</dbReference>
<keyword evidence="3" id="KW-1185">Reference proteome</keyword>
<evidence type="ECO:0008006" key="4">
    <source>
        <dbReference type="Google" id="ProtNLM"/>
    </source>
</evidence>
<dbReference type="Gene3D" id="2.115.10.20">
    <property type="entry name" value="Glycosyl hydrolase domain, family 43"/>
    <property type="match status" value="1"/>
</dbReference>
<protein>
    <recommendedName>
        <fullName evidence="4">Glycoside hydrolase</fullName>
    </recommendedName>
</protein>
<evidence type="ECO:0000256" key="1">
    <source>
        <dbReference type="SAM" id="MobiDB-lite"/>
    </source>
</evidence>
<reference evidence="2 3" key="1">
    <citation type="submission" date="2018-04" db="EMBL/GenBank/DDBJ databases">
        <title>Genome of Nocardioides gansuensis WSJ-1.</title>
        <authorList>
            <person name="Wu S."/>
            <person name="Wang G."/>
        </authorList>
    </citation>
    <scope>NUCLEOTIDE SEQUENCE [LARGE SCALE GENOMIC DNA]</scope>
    <source>
        <strain evidence="2 3">WSJ-1</strain>
    </source>
</reference>
<name>A0A2T8FEW8_9ACTN</name>
<evidence type="ECO:0000313" key="2">
    <source>
        <dbReference type="EMBL" id="PVG84261.1"/>
    </source>
</evidence>
<evidence type="ECO:0000313" key="3">
    <source>
        <dbReference type="Proteomes" id="UP000246018"/>
    </source>
</evidence>
<dbReference type="SUPFAM" id="SSF75005">
    <property type="entry name" value="Arabinanase/levansucrase/invertase"/>
    <property type="match status" value="1"/>
</dbReference>
<dbReference type="AlphaFoldDB" id="A0A2T8FEW8"/>
<sequence>MKPKPAGASRPATAHPAASGTLSAVPRLPRPLLALLVGVLVLTGSPAAAKPRVPRPVLASDFADPAVAELGAGYVGFSTGSLVPRAVTRRPHGSWRPAGAALTRLPAWTREGHVWASDVARVGRWWLLFYAAPVPGVGEHGRCIGVARSRTPLSGFEPVGRQPLVCPSYLRKVPTAQDPVPSVDLPRAGVIDPSLHSADGRHHLLYKTDRIPSSIRIVELTRDAQRVRPGSASVELVRYDGVVENPLLLSRPQGHVLLLSEGDFTSCRYRTIWHRSPSLLDWSVRDSGVLMDRGSTRLCGPGGADVAGNRLWFHGWTCRGQALPCANGWSWERRGRLRAIRSMYAARLGWSGGLPVLRGFVEPGR</sequence>
<dbReference type="Proteomes" id="UP000246018">
    <property type="component" value="Unassembled WGS sequence"/>
</dbReference>